<organism evidence="1 2">
    <name type="scientific">Geosporobacter subterraneus DSM 17957</name>
    <dbReference type="NCBI Taxonomy" id="1121919"/>
    <lineage>
        <taxon>Bacteria</taxon>
        <taxon>Bacillati</taxon>
        <taxon>Bacillota</taxon>
        <taxon>Clostridia</taxon>
        <taxon>Peptostreptococcales</taxon>
        <taxon>Thermotaleaceae</taxon>
        <taxon>Geosporobacter</taxon>
    </lineage>
</organism>
<evidence type="ECO:0000313" key="2">
    <source>
        <dbReference type="Proteomes" id="UP000184536"/>
    </source>
</evidence>
<dbReference type="RefSeq" id="WP_190014646.1">
    <property type="nucleotide sequence ID" value="NZ_FQZV01000060.1"/>
</dbReference>
<dbReference type="Proteomes" id="UP000184536">
    <property type="component" value="Unassembled WGS sequence"/>
</dbReference>
<evidence type="ECO:0000313" key="1">
    <source>
        <dbReference type="EMBL" id="SHJ99544.1"/>
    </source>
</evidence>
<dbReference type="STRING" id="1121919.SAMN02745975_03406"/>
<keyword evidence="2" id="KW-1185">Reference proteome</keyword>
<proteinExistence type="predicted"/>
<protein>
    <submittedName>
        <fullName evidence="1">Uncharacterized protein</fullName>
    </submittedName>
</protein>
<dbReference type="EMBL" id="FQZV01000060">
    <property type="protein sequence ID" value="SHJ99544.1"/>
    <property type="molecule type" value="Genomic_DNA"/>
</dbReference>
<reference evidence="2" key="1">
    <citation type="submission" date="2016-11" db="EMBL/GenBank/DDBJ databases">
        <authorList>
            <person name="Varghese N."/>
            <person name="Submissions S."/>
        </authorList>
    </citation>
    <scope>NUCLEOTIDE SEQUENCE [LARGE SCALE GENOMIC DNA]</scope>
    <source>
        <strain evidence="2">DSM 17957</strain>
    </source>
</reference>
<sequence>MTRKTKKGIVGKKIPSSLEREEVGVGISFTQEHVYNGDEIEALVQKRKQQQDLQ</sequence>
<gene>
    <name evidence="1" type="ORF">SAMN02745975_03406</name>
</gene>
<accession>A0A1M6NVA9</accession>
<name>A0A1M6NVA9_9FIRM</name>
<dbReference type="AlphaFoldDB" id="A0A1M6NVA9"/>